<keyword evidence="2" id="KW-0472">Membrane</keyword>
<feature type="chain" id="PRO_5040214519" description="EB domain-containing protein" evidence="3">
    <location>
        <begin position="29"/>
        <end position="290"/>
    </location>
</feature>
<evidence type="ECO:0008006" key="6">
    <source>
        <dbReference type="Google" id="ProtNLM"/>
    </source>
</evidence>
<feature type="compositionally biased region" description="Low complexity" evidence="1">
    <location>
        <begin position="249"/>
        <end position="262"/>
    </location>
</feature>
<keyword evidence="5" id="KW-1185">Reference proteome</keyword>
<keyword evidence="2" id="KW-0812">Transmembrane</keyword>
<dbReference type="EMBL" id="OV121137">
    <property type="protein sequence ID" value="CAH0558957.1"/>
    <property type="molecule type" value="Genomic_DNA"/>
</dbReference>
<sequence length="290" mass="32232">MRQGRQRAPHGVGPLLLILLILWTRSTSRSGALAQQNDKKASSGPVNRGEKKFGDKCTYTDECGFDGAICDDRMHCNCIPELPITNHLNKCGVASRINESCTFNEQCEAVSFQMECRDGVCICRYEKTPVIKPDGSFECKLVEQKRTPDKYIDPAMIGILVAMFLMFITICVVLRLFSRARWRENRTIFNTPNPRLMNVSLLRENKHPERRGSRGSARGPSRPPSMASLRAHSPNSQGRLFLGSRRGSRGSSNASATSTRSNKSPPQANQSSAMTPMLESVTIEVQKPKA</sequence>
<reference evidence="4" key="1">
    <citation type="submission" date="2021-12" db="EMBL/GenBank/DDBJ databases">
        <authorList>
            <person name="King R."/>
        </authorList>
    </citation>
    <scope>NUCLEOTIDE SEQUENCE</scope>
</reference>
<evidence type="ECO:0000256" key="1">
    <source>
        <dbReference type="SAM" id="MobiDB-lite"/>
    </source>
</evidence>
<evidence type="ECO:0000256" key="2">
    <source>
        <dbReference type="SAM" id="Phobius"/>
    </source>
</evidence>
<evidence type="ECO:0000313" key="4">
    <source>
        <dbReference type="EMBL" id="CAH0558957.1"/>
    </source>
</evidence>
<evidence type="ECO:0000256" key="3">
    <source>
        <dbReference type="SAM" id="SignalP"/>
    </source>
</evidence>
<protein>
    <recommendedName>
        <fullName evidence="6">EB domain-containing protein</fullName>
    </recommendedName>
</protein>
<dbReference type="Proteomes" id="UP001154078">
    <property type="component" value="Chromosome 6"/>
</dbReference>
<keyword evidence="3" id="KW-0732">Signal</keyword>
<proteinExistence type="predicted"/>
<evidence type="ECO:0000313" key="5">
    <source>
        <dbReference type="Proteomes" id="UP001154078"/>
    </source>
</evidence>
<dbReference type="AlphaFoldDB" id="A0A9P0BC64"/>
<feature type="signal peptide" evidence="3">
    <location>
        <begin position="1"/>
        <end position="28"/>
    </location>
</feature>
<feature type="transmembrane region" description="Helical" evidence="2">
    <location>
        <begin position="155"/>
        <end position="177"/>
    </location>
</feature>
<keyword evidence="2" id="KW-1133">Transmembrane helix</keyword>
<feature type="compositionally biased region" description="Low complexity" evidence="1">
    <location>
        <begin position="214"/>
        <end position="228"/>
    </location>
</feature>
<gene>
    <name evidence="4" type="ORF">MELIAE_LOCUS9160</name>
</gene>
<organism evidence="4 5">
    <name type="scientific">Brassicogethes aeneus</name>
    <name type="common">Rape pollen beetle</name>
    <name type="synonym">Meligethes aeneus</name>
    <dbReference type="NCBI Taxonomy" id="1431903"/>
    <lineage>
        <taxon>Eukaryota</taxon>
        <taxon>Metazoa</taxon>
        <taxon>Ecdysozoa</taxon>
        <taxon>Arthropoda</taxon>
        <taxon>Hexapoda</taxon>
        <taxon>Insecta</taxon>
        <taxon>Pterygota</taxon>
        <taxon>Neoptera</taxon>
        <taxon>Endopterygota</taxon>
        <taxon>Coleoptera</taxon>
        <taxon>Polyphaga</taxon>
        <taxon>Cucujiformia</taxon>
        <taxon>Nitidulidae</taxon>
        <taxon>Meligethinae</taxon>
        <taxon>Brassicogethes</taxon>
    </lineage>
</organism>
<feature type="compositionally biased region" description="Polar residues" evidence="1">
    <location>
        <begin position="263"/>
        <end position="274"/>
    </location>
</feature>
<feature type="region of interest" description="Disordered" evidence="1">
    <location>
        <begin position="204"/>
        <end position="290"/>
    </location>
</feature>
<accession>A0A9P0BC64</accession>
<dbReference type="OrthoDB" id="6610549at2759"/>
<name>A0A9P0BC64_BRAAE</name>